<sequence>MKIFLYFIYFFVSFFILKSLLDLVIPAIDFHVYLNLVTALFFALFMILLDFFIKKNKNKK</sequence>
<accession>K9ADJ0</accession>
<dbReference type="AlphaFoldDB" id="K9ADJ0"/>
<evidence type="ECO:0000313" key="3">
    <source>
        <dbReference type="Proteomes" id="UP000009885"/>
    </source>
</evidence>
<reference evidence="2 3" key="1">
    <citation type="journal article" date="2013" name="Genome Announc.">
        <title>Genome Sequence of Staphylococcus massiliensis Strain S46, Isolated from the Surface of Healthy Human Skin.</title>
        <authorList>
            <person name="Srivastav R."/>
            <person name="Singh A."/>
            <person name="Jangir P.K."/>
            <person name="Kumari C."/>
            <person name="Muduli S."/>
            <person name="Sharma R."/>
        </authorList>
    </citation>
    <scope>NUCLEOTIDE SEQUENCE [LARGE SCALE GENOMIC DNA]</scope>
    <source>
        <strain evidence="2 3">S46</strain>
    </source>
</reference>
<comment type="caution">
    <text evidence="2">The sequence shown here is derived from an EMBL/GenBank/DDBJ whole genome shotgun (WGS) entry which is preliminary data.</text>
</comment>
<evidence type="ECO:0000256" key="1">
    <source>
        <dbReference type="SAM" id="Phobius"/>
    </source>
</evidence>
<keyword evidence="1" id="KW-1133">Transmembrane helix</keyword>
<proteinExistence type="predicted"/>
<keyword evidence="1" id="KW-0472">Membrane</keyword>
<protein>
    <submittedName>
        <fullName evidence="2">Uncharacterized protein</fullName>
    </submittedName>
</protein>
<feature type="transmembrane region" description="Helical" evidence="1">
    <location>
        <begin position="7"/>
        <end position="28"/>
    </location>
</feature>
<dbReference type="RefSeq" id="WP_009385238.1">
    <property type="nucleotide sequence ID" value="NZ_AMSQ01000033.1"/>
</dbReference>
<evidence type="ECO:0000313" key="2">
    <source>
        <dbReference type="EMBL" id="EKU45298.1"/>
    </source>
</evidence>
<organism evidence="2 3">
    <name type="scientific">Staphylococcus massiliensis S46</name>
    <dbReference type="NCBI Taxonomy" id="1229783"/>
    <lineage>
        <taxon>Bacteria</taxon>
        <taxon>Bacillati</taxon>
        <taxon>Bacillota</taxon>
        <taxon>Bacilli</taxon>
        <taxon>Bacillales</taxon>
        <taxon>Staphylococcaceae</taxon>
        <taxon>Staphylococcus</taxon>
    </lineage>
</organism>
<gene>
    <name evidence="2" type="ORF">C273_11381</name>
</gene>
<dbReference type="EMBL" id="AMSQ01000033">
    <property type="protein sequence ID" value="EKU45298.1"/>
    <property type="molecule type" value="Genomic_DNA"/>
</dbReference>
<keyword evidence="3" id="KW-1185">Reference proteome</keyword>
<name>K9ADJ0_9STAP</name>
<feature type="transmembrane region" description="Helical" evidence="1">
    <location>
        <begin position="34"/>
        <end position="53"/>
    </location>
</feature>
<dbReference type="eggNOG" id="ENOG50305GJ">
    <property type="taxonomic scope" value="Bacteria"/>
</dbReference>
<keyword evidence="1" id="KW-0812">Transmembrane</keyword>
<dbReference type="Proteomes" id="UP000009885">
    <property type="component" value="Unassembled WGS sequence"/>
</dbReference>